<gene>
    <name evidence="1" type="primary">PTCD2</name>
    <name evidence="1" type="ORF">SK128_019162</name>
</gene>
<dbReference type="GO" id="GO:0007005">
    <property type="term" value="P:mitochondrion organization"/>
    <property type="evidence" value="ECO:0007669"/>
    <property type="project" value="TreeGrafter"/>
</dbReference>
<dbReference type="PANTHER" id="PTHR14700">
    <property type="entry name" value="PENTATRICOPEPTIDE REPEAT-CONTAINING PROTEIN 2, MITOCHONDRIAL"/>
    <property type="match status" value="1"/>
</dbReference>
<comment type="caution">
    <text evidence="1">The sequence shown here is derived from an EMBL/GenBank/DDBJ whole genome shotgun (WGS) entry which is preliminary data.</text>
</comment>
<dbReference type="EMBL" id="JAXCGZ010007740">
    <property type="protein sequence ID" value="KAK7078611.1"/>
    <property type="molecule type" value="Genomic_DNA"/>
</dbReference>
<name>A0AAN8X991_HALRR</name>
<proteinExistence type="predicted"/>
<dbReference type="GO" id="GO:0050684">
    <property type="term" value="P:regulation of mRNA processing"/>
    <property type="evidence" value="ECO:0007669"/>
    <property type="project" value="InterPro"/>
</dbReference>
<reference evidence="1 2" key="1">
    <citation type="submission" date="2023-11" db="EMBL/GenBank/DDBJ databases">
        <title>Halocaridina rubra genome assembly.</title>
        <authorList>
            <person name="Smith C."/>
        </authorList>
    </citation>
    <scope>NUCLEOTIDE SEQUENCE [LARGE SCALE GENOMIC DNA]</scope>
    <source>
        <strain evidence="1">EP-1</strain>
        <tissue evidence="1">Whole</tissue>
    </source>
</reference>
<dbReference type="AlphaFoldDB" id="A0AAN8X991"/>
<organism evidence="1 2">
    <name type="scientific">Halocaridina rubra</name>
    <name type="common">Hawaiian red shrimp</name>
    <dbReference type="NCBI Taxonomy" id="373956"/>
    <lineage>
        <taxon>Eukaryota</taxon>
        <taxon>Metazoa</taxon>
        <taxon>Ecdysozoa</taxon>
        <taxon>Arthropoda</taxon>
        <taxon>Crustacea</taxon>
        <taxon>Multicrustacea</taxon>
        <taxon>Malacostraca</taxon>
        <taxon>Eumalacostraca</taxon>
        <taxon>Eucarida</taxon>
        <taxon>Decapoda</taxon>
        <taxon>Pleocyemata</taxon>
        <taxon>Caridea</taxon>
        <taxon>Atyoidea</taxon>
        <taxon>Atyidae</taxon>
        <taxon>Halocaridina</taxon>
    </lineage>
</organism>
<evidence type="ECO:0000313" key="2">
    <source>
        <dbReference type="Proteomes" id="UP001381693"/>
    </source>
</evidence>
<dbReference type="GO" id="GO:0005739">
    <property type="term" value="C:mitochondrion"/>
    <property type="evidence" value="ECO:0007669"/>
    <property type="project" value="InterPro"/>
</dbReference>
<dbReference type="InterPro" id="IPR034629">
    <property type="entry name" value="PTCD2"/>
</dbReference>
<dbReference type="Proteomes" id="UP001381693">
    <property type="component" value="Unassembled WGS sequence"/>
</dbReference>
<evidence type="ECO:0000313" key="1">
    <source>
        <dbReference type="EMBL" id="KAK7078611.1"/>
    </source>
</evidence>
<protein>
    <submittedName>
        <fullName evidence="1">Regulation of mRNA processing</fullName>
    </submittedName>
</protein>
<sequence length="124" mass="14370">MALFFNIGRASYLRLSPDVILKSVVSATVFKHRLNDGRGRGTRHLFTEAALGIDSYIYHREKVMLQFQNLQDKFRERMIEILNSENKNLIFTDDLKNAVHLAQANEDDLSLIIEMAKKYVVECH</sequence>
<accession>A0AAN8X991</accession>
<keyword evidence="2" id="KW-1185">Reference proteome</keyword>
<dbReference type="PANTHER" id="PTHR14700:SF0">
    <property type="entry name" value="PENTATRICOPEPTIDE REPEAT-CONTAINING PROTEIN 2, MITOCHONDRIAL"/>
    <property type="match status" value="1"/>
</dbReference>
<dbReference type="GO" id="GO:0003723">
    <property type="term" value="F:RNA binding"/>
    <property type="evidence" value="ECO:0007669"/>
    <property type="project" value="TreeGrafter"/>
</dbReference>